<dbReference type="PROSITE" id="PS50865">
    <property type="entry name" value="ZF_MYND_2"/>
    <property type="match status" value="1"/>
</dbReference>
<dbReference type="InterPro" id="IPR011011">
    <property type="entry name" value="Znf_FYVE_PHD"/>
</dbReference>
<dbReference type="Gene3D" id="2.30.30.140">
    <property type="match status" value="1"/>
</dbReference>
<feature type="region of interest" description="Disordered" evidence="13">
    <location>
        <begin position="542"/>
        <end position="601"/>
    </location>
</feature>
<evidence type="ECO:0000256" key="5">
    <source>
        <dbReference type="ARBA" id="ARBA00022723"/>
    </source>
</evidence>
<keyword evidence="11" id="KW-0539">Nucleus</keyword>
<dbReference type="Pfam" id="PF24324">
    <property type="entry name" value="MYND_ZMYND11_ZMYD8"/>
    <property type="match status" value="1"/>
</dbReference>
<evidence type="ECO:0000256" key="7">
    <source>
        <dbReference type="ARBA" id="ARBA00022833"/>
    </source>
</evidence>
<evidence type="ECO:0000256" key="10">
    <source>
        <dbReference type="ARBA" id="ARBA00023117"/>
    </source>
</evidence>
<dbReference type="Gene3D" id="6.10.140.2220">
    <property type="match status" value="1"/>
</dbReference>
<keyword evidence="2" id="KW-0678">Repressor</keyword>
<keyword evidence="3" id="KW-1017">Isopeptide bond</keyword>
<dbReference type="PROSITE" id="PS50812">
    <property type="entry name" value="PWWP"/>
    <property type="match status" value="1"/>
</dbReference>
<feature type="domain" description="SAMD1-like winged helix (WH)" evidence="16">
    <location>
        <begin position="12"/>
        <end position="88"/>
    </location>
</feature>
<dbReference type="SUPFAM" id="SSF47370">
    <property type="entry name" value="Bromodomain"/>
    <property type="match status" value="1"/>
</dbReference>
<dbReference type="Proteomes" id="UP001235939">
    <property type="component" value="Chromosome 17"/>
</dbReference>
<dbReference type="SUPFAM" id="SSF144232">
    <property type="entry name" value="HIT/MYND zinc finger-like"/>
    <property type="match status" value="1"/>
</dbReference>
<evidence type="ECO:0000256" key="3">
    <source>
        <dbReference type="ARBA" id="ARBA00022499"/>
    </source>
</evidence>
<dbReference type="InterPro" id="IPR002893">
    <property type="entry name" value="Znf_MYND"/>
</dbReference>
<reference evidence="17 18" key="1">
    <citation type="submission" date="2022-01" db="EMBL/GenBank/DDBJ databases">
        <title>A chromosomal length assembly of Cordylochernes scorpioides.</title>
        <authorList>
            <person name="Zeh D."/>
            <person name="Zeh J."/>
        </authorList>
    </citation>
    <scope>NUCLEOTIDE SEQUENCE [LARGE SCALE GENOMIC DNA]</scope>
    <source>
        <strain evidence="17">IN4F17</strain>
        <tissue evidence="17">Whole Body</tissue>
    </source>
</reference>
<evidence type="ECO:0000259" key="14">
    <source>
        <dbReference type="PROSITE" id="PS50812"/>
    </source>
</evidence>
<dbReference type="InterPro" id="IPR000313">
    <property type="entry name" value="PWWP_dom"/>
</dbReference>
<evidence type="ECO:0000256" key="8">
    <source>
        <dbReference type="ARBA" id="ARBA00022843"/>
    </source>
</evidence>
<dbReference type="EMBL" id="CP092879">
    <property type="protein sequence ID" value="UYV79569.1"/>
    <property type="molecule type" value="Genomic_DNA"/>
</dbReference>
<evidence type="ECO:0000256" key="9">
    <source>
        <dbReference type="ARBA" id="ARBA00022853"/>
    </source>
</evidence>
<keyword evidence="10" id="KW-0103">Bromodomain</keyword>
<feature type="domain" description="MYND-type" evidence="15">
    <location>
        <begin position="720"/>
        <end position="755"/>
    </location>
</feature>
<keyword evidence="4" id="KW-0597">Phosphoprotein</keyword>
<dbReference type="Gene3D" id="3.30.40.10">
    <property type="entry name" value="Zinc/RING finger domain, C3HC4 (zinc finger)"/>
    <property type="match status" value="1"/>
</dbReference>
<dbReference type="PROSITE" id="PS01359">
    <property type="entry name" value="ZF_PHD_1"/>
    <property type="match status" value="1"/>
</dbReference>
<evidence type="ECO:0000256" key="4">
    <source>
        <dbReference type="ARBA" id="ARBA00022553"/>
    </source>
</evidence>
<dbReference type="InterPro" id="IPR019786">
    <property type="entry name" value="Zinc_finger_PHD-type_CS"/>
</dbReference>
<comment type="subcellular location">
    <subcellularLocation>
        <location evidence="1">Nucleus</location>
    </subcellularLocation>
</comment>
<keyword evidence="7" id="KW-0862">Zinc</keyword>
<evidence type="ECO:0000256" key="1">
    <source>
        <dbReference type="ARBA" id="ARBA00004123"/>
    </source>
</evidence>
<evidence type="ECO:0000259" key="15">
    <source>
        <dbReference type="PROSITE" id="PS50865"/>
    </source>
</evidence>
<accession>A0ABY6LFE2</accession>
<name>A0ABY6LFE2_9ARAC</name>
<dbReference type="Pfam" id="PF21524">
    <property type="entry name" value="SAMD1_WH"/>
    <property type="match status" value="1"/>
</dbReference>
<dbReference type="SUPFAM" id="SSF57903">
    <property type="entry name" value="FYVE/PHD zinc finger"/>
    <property type="match status" value="1"/>
</dbReference>
<keyword evidence="6 12" id="KW-0863">Zinc-finger</keyword>
<dbReference type="InterPro" id="IPR047269">
    <property type="entry name" value="ZMY11"/>
</dbReference>
<dbReference type="CDD" id="cd20159">
    <property type="entry name" value="PWWP_BS69"/>
    <property type="match status" value="1"/>
</dbReference>
<dbReference type="SMART" id="SM00293">
    <property type="entry name" value="PWWP"/>
    <property type="match status" value="1"/>
</dbReference>
<evidence type="ECO:0000313" key="17">
    <source>
        <dbReference type="EMBL" id="UYV79569.1"/>
    </source>
</evidence>
<dbReference type="PANTHER" id="PTHR46379">
    <property type="entry name" value="ZINC FINGER MYND DOMAIN-CONTAINING"/>
    <property type="match status" value="1"/>
</dbReference>
<dbReference type="InterPro" id="IPR057053">
    <property type="entry name" value="MYND_ZMYND11_ZMYD8"/>
</dbReference>
<dbReference type="Gene3D" id="1.20.920.10">
    <property type="entry name" value="Bromodomain-like"/>
    <property type="match status" value="1"/>
</dbReference>
<keyword evidence="18" id="KW-1185">Reference proteome</keyword>
<dbReference type="InterPro" id="IPR048589">
    <property type="entry name" value="SAMD1-like_WH"/>
</dbReference>
<dbReference type="SUPFAM" id="SSF63748">
    <property type="entry name" value="Tudor/PWWP/MBT"/>
    <property type="match status" value="1"/>
</dbReference>
<gene>
    <name evidence="17" type="ORF">LAZ67_17003140</name>
</gene>
<evidence type="ECO:0000313" key="18">
    <source>
        <dbReference type="Proteomes" id="UP001235939"/>
    </source>
</evidence>
<organism evidence="17 18">
    <name type="scientific">Cordylochernes scorpioides</name>
    <dbReference type="NCBI Taxonomy" id="51811"/>
    <lineage>
        <taxon>Eukaryota</taxon>
        <taxon>Metazoa</taxon>
        <taxon>Ecdysozoa</taxon>
        <taxon>Arthropoda</taxon>
        <taxon>Chelicerata</taxon>
        <taxon>Arachnida</taxon>
        <taxon>Pseudoscorpiones</taxon>
        <taxon>Cheliferoidea</taxon>
        <taxon>Chernetidae</taxon>
        <taxon>Cordylochernes</taxon>
    </lineage>
</organism>
<feature type="compositionally biased region" description="Low complexity" evidence="13">
    <location>
        <begin position="573"/>
        <end position="601"/>
    </location>
</feature>
<keyword evidence="8" id="KW-0832">Ubl conjugation</keyword>
<dbReference type="PANTHER" id="PTHR46379:SF1">
    <property type="entry name" value="ZINC FINGER MYND DOMAIN-CONTAINING PROTEIN 11"/>
    <property type="match status" value="1"/>
</dbReference>
<evidence type="ECO:0000256" key="12">
    <source>
        <dbReference type="PROSITE-ProRule" id="PRU00134"/>
    </source>
</evidence>
<dbReference type="SMART" id="SM00249">
    <property type="entry name" value="PHD"/>
    <property type="match status" value="1"/>
</dbReference>
<evidence type="ECO:0000256" key="11">
    <source>
        <dbReference type="ARBA" id="ARBA00023242"/>
    </source>
</evidence>
<evidence type="ECO:0000256" key="6">
    <source>
        <dbReference type="ARBA" id="ARBA00022771"/>
    </source>
</evidence>
<feature type="domain" description="PWWP" evidence="14">
    <location>
        <begin position="420"/>
        <end position="459"/>
    </location>
</feature>
<dbReference type="InterPro" id="IPR036427">
    <property type="entry name" value="Bromodomain-like_sf"/>
</dbReference>
<dbReference type="Pfam" id="PF23461">
    <property type="entry name" value="ZMYND11_CC"/>
    <property type="match status" value="1"/>
</dbReference>
<keyword evidence="5" id="KW-0479">Metal-binding</keyword>
<feature type="compositionally biased region" description="Basic residues" evidence="13">
    <location>
        <begin position="558"/>
        <end position="567"/>
    </location>
</feature>
<evidence type="ECO:0000256" key="13">
    <source>
        <dbReference type="SAM" id="MobiDB-lite"/>
    </source>
</evidence>
<dbReference type="PROSITE" id="PS52014">
    <property type="entry name" value="SAMD1_WH"/>
    <property type="match status" value="1"/>
</dbReference>
<evidence type="ECO:0000256" key="2">
    <source>
        <dbReference type="ARBA" id="ARBA00022491"/>
    </source>
</evidence>
<proteinExistence type="predicted"/>
<protein>
    <submittedName>
        <fullName evidence="17">ZMYND11</fullName>
    </submittedName>
</protein>
<dbReference type="InterPro" id="IPR047268">
    <property type="entry name" value="PWWP_BS69"/>
</dbReference>
<evidence type="ECO:0000259" key="16">
    <source>
        <dbReference type="PROSITE" id="PS52014"/>
    </source>
</evidence>
<dbReference type="PROSITE" id="PS01360">
    <property type="entry name" value="ZF_MYND_1"/>
    <property type="match status" value="1"/>
</dbReference>
<dbReference type="InterPro" id="IPR001965">
    <property type="entry name" value="Znf_PHD"/>
</dbReference>
<dbReference type="InterPro" id="IPR013083">
    <property type="entry name" value="Znf_RING/FYVE/PHD"/>
</dbReference>
<sequence>MPYAWTMVVAVRRRATLPLTVQKIWDAILYIRQQKQVSNLTRIAAYMRRVHGLSEEQVKTDLDSTVEDGLIVLEKRMGCKGSKAGVPQEGYKIPDGDVKNEHTKKKDRQAIELLELRLHMMFYIGSADVNPLINRQESMGQDSVSVVSTLPYWWLHPAVGVQEKDDHDWYCFECHLGGEMLLCSQCHRVYHPDCLTEVEMAKFICPVCRMMVSKNEYEHFSQKYLNQLLSYTCVRLKEKTKLLHKMPGPDVDLWRYNQLVYATLDLNDMEDKVRACSYVRMEEYLADAKTILHAIMVYYGSHCLMAGLGIQMLGDCEYDLAEIQQCNNCYRMSNDKKTKYWFCQPCNICKVFPLFTKCNYQPATQKHIIDCIDSSIDELYSVSPADTINKLYRLDILILLLSGDKKEEVSPCAVAPQDPPHDLVYAKQRGFPYWPAKVIKVDGDNYDVRFFGNFHQRWVWERYSLSVLPLCSDSHVDDNGVTLALHSHSSPKCFSKEMLRRATVEKSQIQPISADHQKIGLKKTPAIARALDELQHHQKLLQANGHPGPITPSPPRAPRGRHRKRGRRRDDSPSSSSPPAKVPKAATSPEENNNVVSSSSPFQEVIKVSTASQTDLEGEAPPAPECSCNTKYSKVFREMEERLVAKHKDDKEGCLKELTKKLEMEFEASKTAAVAAALTKLEQGHRKTEEQIRAAHQAELARIAEQHRLLVSETKKKQWCYNCEAEAIYHCCWNTSYCSVECQQQHWHKEHKRTCRRKR</sequence>
<dbReference type="InterPro" id="IPR057054">
    <property type="entry name" value="ZMYND11_CC"/>
</dbReference>
<keyword evidence="9" id="KW-0156">Chromatin regulator</keyword>